<gene>
    <name evidence="1" type="ORF">EUGRSUZ_H04517</name>
</gene>
<keyword evidence="2" id="KW-1185">Reference proteome</keyword>
<dbReference type="Proteomes" id="UP000030711">
    <property type="component" value="Chromosome 8"/>
</dbReference>
<comment type="caution">
    <text evidence="1">The sequence shown here is derived from an EMBL/GenBank/DDBJ whole genome shotgun (WGS) entry which is preliminary data.</text>
</comment>
<proteinExistence type="predicted"/>
<organism evidence="1 2">
    <name type="scientific">Eucalyptus grandis</name>
    <name type="common">Flooded gum</name>
    <dbReference type="NCBI Taxonomy" id="71139"/>
    <lineage>
        <taxon>Eukaryota</taxon>
        <taxon>Viridiplantae</taxon>
        <taxon>Streptophyta</taxon>
        <taxon>Embryophyta</taxon>
        <taxon>Tracheophyta</taxon>
        <taxon>Spermatophyta</taxon>
        <taxon>Magnoliopsida</taxon>
        <taxon>eudicotyledons</taxon>
        <taxon>Gunneridae</taxon>
        <taxon>Pentapetalae</taxon>
        <taxon>rosids</taxon>
        <taxon>malvids</taxon>
        <taxon>Myrtales</taxon>
        <taxon>Myrtaceae</taxon>
        <taxon>Myrtoideae</taxon>
        <taxon>Eucalypteae</taxon>
        <taxon>Eucalyptus</taxon>
    </lineage>
</organism>
<sequence length="191" mass="20502">MGSAKADSLDAEAEMGGAKADSLDAEAEMGSVEADSLDAEVDMGSAKTDAGAGAEADIGGAANERERERDLVCKDGVRLVLGAAYPRLAADPDEHTAGCAVAQAVEVGDFVVALRNGGKFGEDSLLALDLLAFKGQHRLFPEQVDQIRPVRVERPVVFLHEPLRLLYQILVFWLDAPHLFLLLALCTRFRR</sequence>
<dbReference type="EMBL" id="CM064442">
    <property type="protein sequence ID" value="KAK3418599.1"/>
    <property type="molecule type" value="Genomic_DNA"/>
</dbReference>
<accession>A0ACC3JX99</accession>
<evidence type="ECO:0000313" key="2">
    <source>
        <dbReference type="Proteomes" id="UP000030711"/>
    </source>
</evidence>
<reference evidence="1 2" key="1">
    <citation type="journal article" date="2014" name="Nature">
        <title>The genome of Eucalyptus grandis.</title>
        <authorList>
            <person name="Myburg A.A."/>
            <person name="Grattapaglia D."/>
            <person name="Tuskan G.A."/>
            <person name="Hellsten U."/>
            <person name="Hayes R.D."/>
            <person name="Grimwood J."/>
            <person name="Jenkins J."/>
            <person name="Lindquist E."/>
            <person name="Tice H."/>
            <person name="Bauer D."/>
            <person name="Goodstein D.M."/>
            <person name="Dubchak I."/>
            <person name="Poliakov A."/>
            <person name="Mizrachi E."/>
            <person name="Kullan A.R."/>
            <person name="Hussey S.G."/>
            <person name="Pinard D."/>
            <person name="van der Merwe K."/>
            <person name="Singh P."/>
            <person name="van Jaarsveld I."/>
            <person name="Silva-Junior O.B."/>
            <person name="Togawa R.C."/>
            <person name="Pappas M.R."/>
            <person name="Faria D.A."/>
            <person name="Sansaloni C.P."/>
            <person name="Petroli C.D."/>
            <person name="Yang X."/>
            <person name="Ranjan P."/>
            <person name="Tschaplinski T.J."/>
            <person name="Ye C.Y."/>
            <person name="Li T."/>
            <person name="Sterck L."/>
            <person name="Vanneste K."/>
            <person name="Murat F."/>
            <person name="Soler M."/>
            <person name="Clemente H.S."/>
            <person name="Saidi N."/>
            <person name="Cassan-Wang H."/>
            <person name="Dunand C."/>
            <person name="Hefer C.A."/>
            <person name="Bornberg-Bauer E."/>
            <person name="Kersting A.R."/>
            <person name="Vining K."/>
            <person name="Amarasinghe V."/>
            <person name="Ranik M."/>
            <person name="Naithani S."/>
            <person name="Elser J."/>
            <person name="Boyd A.E."/>
            <person name="Liston A."/>
            <person name="Spatafora J.W."/>
            <person name="Dharmwardhana P."/>
            <person name="Raja R."/>
            <person name="Sullivan C."/>
            <person name="Romanel E."/>
            <person name="Alves-Ferreira M."/>
            <person name="Kulheim C."/>
            <person name="Foley W."/>
            <person name="Carocha V."/>
            <person name="Paiva J."/>
            <person name="Kudrna D."/>
            <person name="Brommonschenkel S.H."/>
            <person name="Pasquali G."/>
            <person name="Byrne M."/>
            <person name="Rigault P."/>
            <person name="Tibbits J."/>
            <person name="Spokevicius A."/>
            <person name="Jones R.C."/>
            <person name="Steane D.A."/>
            <person name="Vaillancourt R.E."/>
            <person name="Potts B.M."/>
            <person name="Joubert F."/>
            <person name="Barry K."/>
            <person name="Pappas G.J."/>
            <person name="Strauss S.H."/>
            <person name="Jaiswal P."/>
            <person name="Grima-Pettenati J."/>
            <person name="Salse J."/>
            <person name="Van de Peer Y."/>
            <person name="Rokhsar D.S."/>
            <person name="Schmutz J."/>
        </authorList>
    </citation>
    <scope>NUCLEOTIDE SEQUENCE [LARGE SCALE GENOMIC DNA]</scope>
    <source>
        <strain evidence="2">cv. BRASUZ1</strain>
        <tissue evidence="1">Leaf extractions</tissue>
    </source>
</reference>
<name>A0ACC3JX99_EUCGR</name>
<protein>
    <submittedName>
        <fullName evidence="1">Uncharacterized protein</fullName>
    </submittedName>
</protein>
<evidence type="ECO:0000313" key="1">
    <source>
        <dbReference type="EMBL" id="KAK3418599.1"/>
    </source>
</evidence>